<dbReference type="EMBL" id="JACCJC010000027">
    <property type="protein sequence ID" value="KAF6234979.1"/>
    <property type="molecule type" value="Genomic_DNA"/>
</dbReference>
<dbReference type="SUPFAM" id="SSF53335">
    <property type="entry name" value="S-adenosyl-L-methionine-dependent methyltransferases"/>
    <property type="match status" value="1"/>
</dbReference>
<dbReference type="GeneID" id="59288567"/>
<organism evidence="2 3">
    <name type="scientific">Letharia columbiana</name>
    <dbReference type="NCBI Taxonomy" id="112416"/>
    <lineage>
        <taxon>Eukaryota</taxon>
        <taxon>Fungi</taxon>
        <taxon>Dikarya</taxon>
        <taxon>Ascomycota</taxon>
        <taxon>Pezizomycotina</taxon>
        <taxon>Lecanoromycetes</taxon>
        <taxon>OSLEUM clade</taxon>
        <taxon>Lecanoromycetidae</taxon>
        <taxon>Lecanorales</taxon>
        <taxon>Lecanorineae</taxon>
        <taxon>Parmeliaceae</taxon>
        <taxon>Letharia</taxon>
    </lineage>
</organism>
<keyword evidence="3" id="KW-1185">Reference proteome</keyword>
<evidence type="ECO:0000256" key="1">
    <source>
        <dbReference type="SAM" id="MobiDB-lite"/>
    </source>
</evidence>
<name>A0A8H6L4A8_9LECA</name>
<reference evidence="2 3" key="1">
    <citation type="journal article" date="2020" name="Genomics">
        <title>Complete, high-quality genomes from long-read metagenomic sequencing of two wolf lichen thalli reveals enigmatic genome architecture.</title>
        <authorList>
            <person name="McKenzie S.K."/>
            <person name="Walston R.F."/>
            <person name="Allen J.L."/>
        </authorList>
    </citation>
    <scope>NUCLEOTIDE SEQUENCE [LARGE SCALE GENOMIC DNA]</scope>
    <source>
        <strain evidence="2">WasteWater2</strain>
    </source>
</reference>
<sequence>MFQQTMKMRAHYMVSKALPANQYDCLWTDTEPSPSSSVLDLPQLYSKPSPQSLLSAIALLAVAPSSWQGKSGEARPASISQDGVPSYLTRIVSSPLAWIPSDTDRELVWEAASKRLAERSGRTAMPSISRTFRIPIDGQDSSDTLDIRLHEPSLTDDNLGHKTWVASYLLAKRLPTLLPRLFPGIKPSAEIDPLDPPPPTKSPSNPHRHPIPPPTPRPRILELGAGTGLVGLAASALFSAHTLLTDLPSILPNLQRNVTANASLTASSAVTAGPLDWSDPDSYIRGGARFDLILAADSLYAPEHPSWIVQVMGTLLRWDEERRARVVVELPFRRERPPEHEDLRVRMREKGFVLVEEGEEVGYDDWEELSPSGGQLEVKCWWSVWRWR</sequence>
<dbReference type="Proteomes" id="UP000578531">
    <property type="component" value="Unassembled WGS sequence"/>
</dbReference>
<feature type="region of interest" description="Disordered" evidence="1">
    <location>
        <begin position="188"/>
        <end position="219"/>
    </location>
</feature>
<dbReference type="Pfam" id="PF10294">
    <property type="entry name" value="Methyltransf_16"/>
    <property type="match status" value="1"/>
</dbReference>
<comment type="caution">
    <text evidence="2">The sequence shown here is derived from an EMBL/GenBank/DDBJ whole genome shotgun (WGS) entry which is preliminary data.</text>
</comment>
<dbReference type="OrthoDB" id="433955at2759"/>
<dbReference type="Gene3D" id="3.40.50.150">
    <property type="entry name" value="Vaccinia Virus protein VP39"/>
    <property type="match status" value="1"/>
</dbReference>
<evidence type="ECO:0000313" key="2">
    <source>
        <dbReference type="EMBL" id="KAF6234979.1"/>
    </source>
</evidence>
<evidence type="ECO:0000313" key="3">
    <source>
        <dbReference type="Proteomes" id="UP000578531"/>
    </source>
</evidence>
<dbReference type="RefSeq" id="XP_037164360.1">
    <property type="nucleotide sequence ID" value="XM_037308815.1"/>
</dbReference>
<proteinExistence type="predicted"/>
<dbReference type="AlphaFoldDB" id="A0A8H6L4A8"/>
<gene>
    <name evidence="2" type="ORF">HO173_006909</name>
</gene>
<accession>A0A8H6L4A8</accession>
<dbReference type="GO" id="GO:0008757">
    <property type="term" value="F:S-adenosylmethionine-dependent methyltransferase activity"/>
    <property type="evidence" value="ECO:0007669"/>
    <property type="project" value="UniProtKB-ARBA"/>
</dbReference>
<dbReference type="InterPro" id="IPR019410">
    <property type="entry name" value="Methyltransf_16"/>
</dbReference>
<dbReference type="InterPro" id="IPR029063">
    <property type="entry name" value="SAM-dependent_MTases_sf"/>
</dbReference>
<protein>
    <submittedName>
        <fullName evidence="2">Uncharacterized protein</fullName>
    </submittedName>
</protein>
<dbReference type="PANTHER" id="PTHR14614:SF156">
    <property type="entry name" value="PROTEIN-LYSINE N-METHYLTRANSFERASE EFM2"/>
    <property type="match status" value="1"/>
</dbReference>
<dbReference type="PANTHER" id="PTHR14614">
    <property type="entry name" value="HEPATOCELLULAR CARCINOMA-ASSOCIATED ANTIGEN"/>
    <property type="match status" value="1"/>
</dbReference>
<dbReference type="GO" id="GO:0005829">
    <property type="term" value="C:cytosol"/>
    <property type="evidence" value="ECO:0007669"/>
    <property type="project" value="TreeGrafter"/>
</dbReference>